<protein>
    <submittedName>
        <fullName evidence="2">DUF4145 domain-containing protein</fullName>
    </submittedName>
</protein>
<proteinExistence type="predicted"/>
<dbReference type="Pfam" id="PF13643">
    <property type="entry name" value="DUF4145"/>
    <property type="match status" value="1"/>
</dbReference>
<reference evidence="2 3" key="1">
    <citation type="submission" date="2018-08" db="EMBL/GenBank/DDBJ databases">
        <title>Draft genome sequence of Psychrilyobacter sp. strain SD5 isolated from Black Sea water.</title>
        <authorList>
            <person name="Yadav S."/>
            <person name="Villanueva L."/>
            <person name="Damste J.S.S."/>
        </authorList>
    </citation>
    <scope>NUCLEOTIDE SEQUENCE [LARGE SCALE GENOMIC DNA]</scope>
    <source>
        <strain evidence="2 3">SD5</strain>
    </source>
</reference>
<dbReference type="InterPro" id="IPR025285">
    <property type="entry name" value="DUF4145"/>
</dbReference>
<evidence type="ECO:0000259" key="1">
    <source>
        <dbReference type="Pfam" id="PF13643"/>
    </source>
</evidence>
<accession>A0ABX9KDB8</accession>
<name>A0ABX9KDB8_9FUSO</name>
<evidence type="ECO:0000313" key="2">
    <source>
        <dbReference type="EMBL" id="REI39244.1"/>
    </source>
</evidence>
<organism evidence="2 3">
    <name type="scientific">Psychrilyobacter piezotolerans</name>
    <dbReference type="NCBI Taxonomy" id="2293438"/>
    <lineage>
        <taxon>Bacteria</taxon>
        <taxon>Fusobacteriati</taxon>
        <taxon>Fusobacteriota</taxon>
        <taxon>Fusobacteriia</taxon>
        <taxon>Fusobacteriales</taxon>
        <taxon>Fusobacteriaceae</taxon>
        <taxon>Psychrilyobacter</taxon>
    </lineage>
</organism>
<feature type="domain" description="DUF4145" evidence="1">
    <location>
        <begin position="97"/>
        <end position="187"/>
    </location>
</feature>
<dbReference type="Proteomes" id="UP000263486">
    <property type="component" value="Unassembled WGS sequence"/>
</dbReference>
<dbReference type="RefSeq" id="WP_114643773.1">
    <property type="nucleotide sequence ID" value="NZ_JAACIO010000011.1"/>
</dbReference>
<gene>
    <name evidence="2" type="ORF">DYH56_15545</name>
</gene>
<sequence length="198" mass="22613">MQHLKEDMEYYQLMIMVSKKFNCGYCGSSISSEKGFNIKSNDMTSKNTIKELKSGVYICHSCQAPTFFSPYDGKQYPGAVYGEMVKNLSKELESAYNEARDCFKVSAYTASALMCRKILMHLACDLEKEAIEGESFKYYINLLIEKNHLTNKLKPMAEHIRGEGNTATHKLEATSKESSEKLIKFVEVLLKINYEYVL</sequence>
<dbReference type="EMBL" id="QUAJ01000063">
    <property type="protein sequence ID" value="REI39244.1"/>
    <property type="molecule type" value="Genomic_DNA"/>
</dbReference>
<comment type="caution">
    <text evidence="2">The sequence shown here is derived from an EMBL/GenBank/DDBJ whole genome shotgun (WGS) entry which is preliminary data.</text>
</comment>
<evidence type="ECO:0000313" key="3">
    <source>
        <dbReference type="Proteomes" id="UP000263486"/>
    </source>
</evidence>
<keyword evidence="3" id="KW-1185">Reference proteome</keyword>